<gene>
    <name evidence="2" type="ORF">HJG63_009511</name>
</gene>
<evidence type="ECO:0000256" key="1">
    <source>
        <dbReference type="SAM" id="MobiDB-lite"/>
    </source>
</evidence>
<dbReference type="AlphaFoldDB" id="A0A7J8BSG6"/>
<accession>A0A7J8BSG6</accession>
<feature type="compositionally biased region" description="Basic and acidic residues" evidence="1">
    <location>
        <begin position="89"/>
        <end position="100"/>
    </location>
</feature>
<name>A0A7J8BSG6_ROUAE</name>
<comment type="caution">
    <text evidence="2">The sequence shown here is derived from an EMBL/GenBank/DDBJ whole genome shotgun (WGS) entry which is preliminary data.</text>
</comment>
<feature type="region of interest" description="Disordered" evidence="1">
    <location>
        <begin position="88"/>
        <end position="135"/>
    </location>
</feature>
<keyword evidence="3" id="KW-1185">Reference proteome</keyword>
<proteinExistence type="predicted"/>
<evidence type="ECO:0000313" key="3">
    <source>
        <dbReference type="Proteomes" id="UP000593571"/>
    </source>
</evidence>
<feature type="region of interest" description="Disordered" evidence="1">
    <location>
        <begin position="150"/>
        <end position="181"/>
    </location>
</feature>
<organism evidence="2 3">
    <name type="scientific">Rousettus aegyptiacus</name>
    <name type="common">Egyptian fruit bat</name>
    <name type="synonym">Pteropus aegyptiacus</name>
    <dbReference type="NCBI Taxonomy" id="9407"/>
    <lineage>
        <taxon>Eukaryota</taxon>
        <taxon>Metazoa</taxon>
        <taxon>Chordata</taxon>
        <taxon>Craniata</taxon>
        <taxon>Vertebrata</taxon>
        <taxon>Euteleostomi</taxon>
        <taxon>Mammalia</taxon>
        <taxon>Eutheria</taxon>
        <taxon>Laurasiatheria</taxon>
        <taxon>Chiroptera</taxon>
        <taxon>Yinpterochiroptera</taxon>
        <taxon>Pteropodoidea</taxon>
        <taxon>Pteropodidae</taxon>
        <taxon>Rousettinae</taxon>
        <taxon>Rousettus</taxon>
    </lineage>
</organism>
<reference evidence="2 3" key="1">
    <citation type="journal article" date="2020" name="Nature">
        <title>Six reference-quality genomes reveal evolution of bat adaptations.</title>
        <authorList>
            <person name="Jebb D."/>
            <person name="Huang Z."/>
            <person name="Pippel M."/>
            <person name="Hughes G.M."/>
            <person name="Lavrichenko K."/>
            <person name="Devanna P."/>
            <person name="Winkler S."/>
            <person name="Jermiin L.S."/>
            <person name="Skirmuntt E.C."/>
            <person name="Katzourakis A."/>
            <person name="Burkitt-Gray L."/>
            <person name="Ray D.A."/>
            <person name="Sullivan K.A.M."/>
            <person name="Roscito J.G."/>
            <person name="Kirilenko B.M."/>
            <person name="Davalos L.M."/>
            <person name="Corthals A.P."/>
            <person name="Power M.L."/>
            <person name="Jones G."/>
            <person name="Ransome R.D."/>
            <person name="Dechmann D.K.N."/>
            <person name="Locatelli A.G."/>
            <person name="Puechmaille S.J."/>
            <person name="Fedrigo O."/>
            <person name="Jarvis E.D."/>
            <person name="Hiller M."/>
            <person name="Vernes S.C."/>
            <person name="Myers E.W."/>
            <person name="Teeling E.C."/>
        </authorList>
    </citation>
    <scope>NUCLEOTIDE SEQUENCE [LARGE SCALE GENOMIC DNA]</scope>
    <source>
        <strain evidence="2">MRouAeg1</strain>
        <tissue evidence="2">Muscle</tissue>
    </source>
</reference>
<feature type="compositionally biased region" description="Basic and acidic residues" evidence="1">
    <location>
        <begin position="150"/>
        <end position="159"/>
    </location>
</feature>
<sequence length="181" mass="19969">MILYSLKLKGKKLEDMCGKYVSFILSPSSFPETVAERSRLPQLPTDGKSAVGTAFPLSGLHSLILHSSELLKHRRAHIFTRPANPDPLVTREDSCGRRAEAPCSRTPWAQSRRRRVPAAGPHLALPGGSESPACTSRKFVAWPETERRQVIHSHEDRTKPQPPTTTHTLLGLHSAPLSPDC</sequence>
<dbReference type="EMBL" id="JACASE010000016">
    <property type="protein sequence ID" value="KAF6401401.1"/>
    <property type="molecule type" value="Genomic_DNA"/>
</dbReference>
<protein>
    <submittedName>
        <fullName evidence="2">Uncharacterized protein</fullName>
    </submittedName>
</protein>
<dbReference type="Proteomes" id="UP000593571">
    <property type="component" value="Unassembled WGS sequence"/>
</dbReference>
<evidence type="ECO:0000313" key="2">
    <source>
        <dbReference type="EMBL" id="KAF6401401.1"/>
    </source>
</evidence>